<evidence type="ECO:0000313" key="2">
    <source>
        <dbReference type="Proteomes" id="UP000287651"/>
    </source>
</evidence>
<evidence type="ECO:0000313" key="1">
    <source>
        <dbReference type="EMBL" id="RRT46583.1"/>
    </source>
</evidence>
<comment type="caution">
    <text evidence="1">The sequence shown here is derived from an EMBL/GenBank/DDBJ whole genome shotgun (WGS) entry which is preliminary data.</text>
</comment>
<gene>
    <name evidence="1" type="ORF">B296_00050144</name>
</gene>
<dbReference type="AlphaFoldDB" id="A0A426Y4A5"/>
<feature type="non-terminal residue" evidence="1">
    <location>
        <position position="1"/>
    </location>
</feature>
<accession>A0A426Y4A5</accession>
<sequence length="100" mass="10643">SSEGRLLSWTFLPLPQASSLEYSLALAIAIGAGDRLLVLLTEGRVTTASPSLGHSNHHGCEQPGDVALYFVSRSSITTSCSHFSDILDLGIAFSRLLLEV</sequence>
<dbReference type="EMBL" id="AMZH03015093">
    <property type="protein sequence ID" value="RRT46583.1"/>
    <property type="molecule type" value="Genomic_DNA"/>
</dbReference>
<organism evidence="1 2">
    <name type="scientific">Ensete ventricosum</name>
    <name type="common">Abyssinian banana</name>
    <name type="synonym">Musa ensete</name>
    <dbReference type="NCBI Taxonomy" id="4639"/>
    <lineage>
        <taxon>Eukaryota</taxon>
        <taxon>Viridiplantae</taxon>
        <taxon>Streptophyta</taxon>
        <taxon>Embryophyta</taxon>
        <taxon>Tracheophyta</taxon>
        <taxon>Spermatophyta</taxon>
        <taxon>Magnoliopsida</taxon>
        <taxon>Liliopsida</taxon>
        <taxon>Zingiberales</taxon>
        <taxon>Musaceae</taxon>
        <taxon>Ensete</taxon>
    </lineage>
</organism>
<dbReference type="Proteomes" id="UP000287651">
    <property type="component" value="Unassembled WGS sequence"/>
</dbReference>
<proteinExistence type="predicted"/>
<reference evidence="1 2" key="1">
    <citation type="journal article" date="2014" name="Agronomy (Basel)">
        <title>A Draft Genome Sequence for Ensete ventricosum, the Drought-Tolerant Tree Against Hunger.</title>
        <authorList>
            <person name="Harrison J."/>
            <person name="Moore K.A."/>
            <person name="Paszkiewicz K."/>
            <person name="Jones T."/>
            <person name="Grant M."/>
            <person name="Ambacheew D."/>
            <person name="Muzemil S."/>
            <person name="Studholme D.J."/>
        </authorList>
    </citation>
    <scope>NUCLEOTIDE SEQUENCE [LARGE SCALE GENOMIC DNA]</scope>
</reference>
<name>A0A426Y4A5_ENSVE</name>
<protein>
    <submittedName>
        <fullName evidence="1">Uncharacterized protein</fullName>
    </submittedName>
</protein>